<feature type="region of interest" description="Disordered" evidence="1">
    <location>
        <begin position="296"/>
        <end position="453"/>
    </location>
</feature>
<feature type="compositionally biased region" description="Low complexity" evidence="1">
    <location>
        <begin position="373"/>
        <end position="402"/>
    </location>
</feature>
<feature type="region of interest" description="Disordered" evidence="1">
    <location>
        <begin position="684"/>
        <end position="735"/>
    </location>
</feature>
<organism evidence="3 4">
    <name type="scientific">Staphylotrichum tortipilum</name>
    <dbReference type="NCBI Taxonomy" id="2831512"/>
    <lineage>
        <taxon>Eukaryota</taxon>
        <taxon>Fungi</taxon>
        <taxon>Dikarya</taxon>
        <taxon>Ascomycota</taxon>
        <taxon>Pezizomycotina</taxon>
        <taxon>Sordariomycetes</taxon>
        <taxon>Sordariomycetidae</taxon>
        <taxon>Sordariales</taxon>
        <taxon>Chaetomiaceae</taxon>
        <taxon>Staphylotrichum</taxon>
    </lineage>
</organism>
<dbReference type="EMBL" id="MU855527">
    <property type="protein sequence ID" value="KAK3902180.1"/>
    <property type="molecule type" value="Genomic_DNA"/>
</dbReference>
<feature type="compositionally biased region" description="Basic and acidic residues" evidence="1">
    <location>
        <begin position="403"/>
        <end position="423"/>
    </location>
</feature>
<feature type="domain" description="LsmAD" evidence="2">
    <location>
        <begin position="243"/>
        <end position="316"/>
    </location>
</feature>
<protein>
    <recommendedName>
        <fullName evidence="2">LsmAD domain-containing protein</fullName>
    </recommendedName>
</protein>
<dbReference type="PANTHER" id="PTHR12854">
    <property type="entry name" value="ATAXIN 2-RELATED"/>
    <property type="match status" value="1"/>
</dbReference>
<evidence type="ECO:0000313" key="4">
    <source>
        <dbReference type="Proteomes" id="UP001303889"/>
    </source>
</evidence>
<dbReference type="PANTHER" id="PTHR12854:SF7">
    <property type="entry name" value="ATAXIN-2 HOMOLOG"/>
    <property type="match status" value="1"/>
</dbReference>
<dbReference type="AlphaFoldDB" id="A0AAN6RTA1"/>
<feature type="region of interest" description="Disordered" evidence="1">
    <location>
        <begin position="1022"/>
        <end position="1048"/>
    </location>
</feature>
<feature type="compositionally biased region" description="Basic and acidic residues" evidence="1">
    <location>
        <begin position="306"/>
        <end position="317"/>
    </location>
</feature>
<feature type="compositionally biased region" description="Polar residues" evidence="1">
    <location>
        <begin position="73"/>
        <end position="100"/>
    </location>
</feature>
<evidence type="ECO:0000313" key="3">
    <source>
        <dbReference type="EMBL" id="KAK3902180.1"/>
    </source>
</evidence>
<feature type="region of interest" description="Disordered" evidence="1">
    <location>
        <begin position="516"/>
        <end position="670"/>
    </location>
</feature>
<feature type="compositionally biased region" description="Polar residues" evidence="1">
    <location>
        <begin position="602"/>
        <end position="611"/>
    </location>
</feature>
<feature type="compositionally biased region" description="Polar residues" evidence="1">
    <location>
        <begin position="625"/>
        <end position="634"/>
    </location>
</feature>
<dbReference type="InterPro" id="IPR009604">
    <property type="entry name" value="LsmAD_domain"/>
</dbReference>
<sequence length="1048" mass="113189">MEDRSAAPKPQVASPSPSTTNHPDTKSTTTTAGARPLYSSKLGDQQRSRAQEAAASASVASPPSSQQQQQQQKAWTSNRNPITGRSQIPPNKQSVTSSLREGQRVRIVLTSGAEFEGTYSNGPEPTSCRLSMVQQKKLPNSTDITNSSARRDQATMTIQRKEIADARVVAGNNKNMNGTNRCRCGNRSSFRTDGAISNSRLGAERTLKAWVPDPTFDTDGSLEKSGGGGGGAWDQFAENERLFGLKTDYDENIYTTSIDKSHPQYKERLAVAERKAREIERSVATTSHVAEERVMDFVGGDDQRDEEDKYSGVRRQDFPPLSNQQGKYTPPARRAPTGHSTVKGAPVDPAIISAQLKSAPSPKQPLPKPVESKAPTPAEKPTTPALGKAAEPKPSAGAAAEAKTTESKAEAASDTAKPTDAKDAATAARPQSTAARAPAQAKAGAVPSATSTVERDVLSSFRTFASSQRFMAEKVRTTRAKVDKEVKLTELKKFAENFKLYTPVPKDLIGIIAKDPAKQRQIQEKAKSNMEELTKQKEASTKDKDSTTAAPAKEAPSKTSAEHSGASTPAGTTDTRGSSRPAAPQHSGSASGIPGRHPGGRSSYNNSQTHYPYNRGGRPPPHMAPQQNQPTGNLAQRLRNVEQQKLQHPHMGQHPPPDMRLPPTGPANSVDPNFGRRISAVPPSYMGPKLNPNSHEFRPNAFAQPFNPAAPSQGSSPRSSVNNIAEASIPPPPVRGQLIRRKTRAVDVKKCFILSHIEAIQPPQGRHWDDNDGLKPSFDTLPTWRQLQEEAEAPDSTMHLTYKEYFERLPLSSAAVATPNPSHAMPQVAHQHQLPFHLQHGAQNLAPRQSPHMPPMQMHAGQHGHVQHVPFSGPDDHRMMHSNSAQSFASPRMGPVPMAYPPGVNAPAQMPYGQPVMQPYLNAAPQMGQYRSFSHNPQFIQQQPHHMGAPMMVQQGFMAGPNGMVATGPMYPGAQPHFLPTGAMPPQAVPGSNGFPSPGRPAAPMMVHQGSHQGQQAAVYGMSPGMPYQQPAYTPQQQQGKFSGQRPQ</sequence>
<feature type="compositionally biased region" description="Pro residues" evidence="1">
    <location>
        <begin position="654"/>
        <end position="665"/>
    </location>
</feature>
<dbReference type="GO" id="GO:0003729">
    <property type="term" value="F:mRNA binding"/>
    <property type="evidence" value="ECO:0007669"/>
    <property type="project" value="TreeGrafter"/>
</dbReference>
<dbReference type="InterPro" id="IPR045117">
    <property type="entry name" value="ATXN2-like"/>
</dbReference>
<gene>
    <name evidence="3" type="ORF">C8A05DRAFT_15719</name>
</gene>
<feature type="compositionally biased region" description="Polar residues" evidence="1">
    <location>
        <begin position="13"/>
        <end position="32"/>
    </location>
</feature>
<keyword evidence="4" id="KW-1185">Reference proteome</keyword>
<evidence type="ECO:0000256" key="1">
    <source>
        <dbReference type="SAM" id="MobiDB-lite"/>
    </source>
</evidence>
<feature type="compositionally biased region" description="Polar residues" evidence="1">
    <location>
        <begin position="565"/>
        <end position="578"/>
    </location>
</feature>
<name>A0AAN6RTA1_9PEZI</name>
<feature type="compositionally biased region" description="Low complexity" evidence="1">
    <location>
        <begin position="699"/>
        <end position="711"/>
    </location>
</feature>
<dbReference type="GO" id="GO:0010494">
    <property type="term" value="C:cytoplasmic stress granule"/>
    <property type="evidence" value="ECO:0007669"/>
    <property type="project" value="TreeGrafter"/>
</dbReference>
<dbReference type="GO" id="GO:0034063">
    <property type="term" value="P:stress granule assembly"/>
    <property type="evidence" value="ECO:0007669"/>
    <property type="project" value="TreeGrafter"/>
</dbReference>
<reference evidence="3" key="1">
    <citation type="journal article" date="2023" name="Mol. Phylogenet. Evol.">
        <title>Genome-scale phylogeny and comparative genomics of the fungal order Sordariales.</title>
        <authorList>
            <person name="Hensen N."/>
            <person name="Bonometti L."/>
            <person name="Westerberg I."/>
            <person name="Brannstrom I.O."/>
            <person name="Guillou S."/>
            <person name="Cros-Aarteil S."/>
            <person name="Calhoun S."/>
            <person name="Haridas S."/>
            <person name="Kuo A."/>
            <person name="Mondo S."/>
            <person name="Pangilinan J."/>
            <person name="Riley R."/>
            <person name="LaButti K."/>
            <person name="Andreopoulos B."/>
            <person name="Lipzen A."/>
            <person name="Chen C."/>
            <person name="Yan M."/>
            <person name="Daum C."/>
            <person name="Ng V."/>
            <person name="Clum A."/>
            <person name="Steindorff A."/>
            <person name="Ohm R.A."/>
            <person name="Martin F."/>
            <person name="Silar P."/>
            <person name="Natvig D.O."/>
            <person name="Lalanne C."/>
            <person name="Gautier V."/>
            <person name="Ament-Velasquez S.L."/>
            <person name="Kruys A."/>
            <person name="Hutchinson M.I."/>
            <person name="Powell A.J."/>
            <person name="Barry K."/>
            <person name="Miller A.N."/>
            <person name="Grigoriev I.V."/>
            <person name="Debuchy R."/>
            <person name="Gladieux P."/>
            <person name="Hiltunen Thoren M."/>
            <person name="Johannesson H."/>
        </authorList>
    </citation>
    <scope>NUCLEOTIDE SEQUENCE</scope>
    <source>
        <strain evidence="3">CBS 103.79</strain>
    </source>
</reference>
<feature type="compositionally biased region" description="Low complexity" evidence="1">
    <location>
        <begin position="1027"/>
        <end position="1039"/>
    </location>
</feature>
<evidence type="ECO:0000259" key="2">
    <source>
        <dbReference type="SMART" id="SM01272"/>
    </source>
</evidence>
<dbReference type="Pfam" id="PF06741">
    <property type="entry name" value="LsmAD"/>
    <property type="match status" value="1"/>
</dbReference>
<comment type="caution">
    <text evidence="3">The sequence shown here is derived from an EMBL/GenBank/DDBJ whole genome shotgun (WGS) entry which is preliminary data.</text>
</comment>
<feature type="compositionally biased region" description="Polar residues" evidence="1">
    <location>
        <begin position="712"/>
        <end position="725"/>
    </location>
</feature>
<reference evidence="3" key="2">
    <citation type="submission" date="2023-05" db="EMBL/GenBank/DDBJ databases">
        <authorList>
            <consortium name="Lawrence Berkeley National Laboratory"/>
            <person name="Steindorff A."/>
            <person name="Hensen N."/>
            <person name="Bonometti L."/>
            <person name="Westerberg I."/>
            <person name="Brannstrom I.O."/>
            <person name="Guillou S."/>
            <person name="Cros-Aarteil S."/>
            <person name="Calhoun S."/>
            <person name="Haridas S."/>
            <person name="Kuo A."/>
            <person name="Mondo S."/>
            <person name="Pangilinan J."/>
            <person name="Riley R."/>
            <person name="Labutti K."/>
            <person name="Andreopoulos B."/>
            <person name="Lipzen A."/>
            <person name="Chen C."/>
            <person name="Yanf M."/>
            <person name="Daum C."/>
            <person name="Ng V."/>
            <person name="Clum A."/>
            <person name="Ohm R."/>
            <person name="Martin F."/>
            <person name="Silar P."/>
            <person name="Natvig D."/>
            <person name="Lalanne C."/>
            <person name="Gautier V."/>
            <person name="Ament-Velasquez S.L."/>
            <person name="Kruys A."/>
            <person name="Hutchinson M.I."/>
            <person name="Powell A.J."/>
            <person name="Barry K."/>
            <person name="Miller A.N."/>
            <person name="Grigoriev I.V."/>
            <person name="Debuchy R."/>
            <person name="Gladieux P."/>
            <person name="Thoren M.H."/>
            <person name="Johannesson H."/>
        </authorList>
    </citation>
    <scope>NUCLEOTIDE SEQUENCE</scope>
    <source>
        <strain evidence="3">CBS 103.79</strain>
    </source>
</reference>
<feature type="region of interest" description="Disordered" evidence="1">
    <location>
        <begin position="212"/>
        <end position="233"/>
    </location>
</feature>
<proteinExistence type="predicted"/>
<accession>A0AAN6RTA1</accession>
<feature type="compositionally biased region" description="Basic and acidic residues" evidence="1">
    <location>
        <begin position="516"/>
        <end position="546"/>
    </location>
</feature>
<dbReference type="SMART" id="SM01272">
    <property type="entry name" value="LsmAD"/>
    <property type="match status" value="1"/>
</dbReference>
<dbReference type="Proteomes" id="UP001303889">
    <property type="component" value="Unassembled WGS sequence"/>
</dbReference>
<feature type="region of interest" description="Disordered" evidence="1">
    <location>
        <begin position="1"/>
        <end position="100"/>
    </location>
</feature>
<feature type="compositionally biased region" description="Low complexity" evidence="1">
    <location>
        <begin position="51"/>
        <end position="72"/>
    </location>
</feature>
<feature type="compositionally biased region" description="Low complexity" evidence="1">
    <location>
        <begin position="424"/>
        <end position="449"/>
    </location>
</feature>